<gene>
    <name evidence="1" type="ORF">KUTeg_020732</name>
</gene>
<proteinExistence type="predicted"/>
<name>A0ABQ9E9B1_TEGGR</name>
<dbReference type="EMBL" id="JARBDR010000918">
    <property type="protein sequence ID" value="KAJ8301745.1"/>
    <property type="molecule type" value="Genomic_DNA"/>
</dbReference>
<comment type="caution">
    <text evidence="1">The sequence shown here is derived from an EMBL/GenBank/DDBJ whole genome shotgun (WGS) entry which is preliminary data.</text>
</comment>
<keyword evidence="2" id="KW-1185">Reference proteome</keyword>
<evidence type="ECO:0000313" key="1">
    <source>
        <dbReference type="EMBL" id="KAJ8301745.1"/>
    </source>
</evidence>
<evidence type="ECO:0000313" key="2">
    <source>
        <dbReference type="Proteomes" id="UP001217089"/>
    </source>
</evidence>
<accession>A0ABQ9E9B1</accession>
<protein>
    <submittedName>
        <fullName evidence="1">Uncharacterized protein</fullName>
    </submittedName>
</protein>
<sequence>MIKWKGRLVTVKYLRLELYHDRFPDARRATKPLKPSNNKMSSLSQPFHRSRLLLNIYLQIKYFTCTNN</sequence>
<organism evidence="1 2">
    <name type="scientific">Tegillarca granosa</name>
    <name type="common">Malaysian cockle</name>
    <name type="synonym">Anadara granosa</name>
    <dbReference type="NCBI Taxonomy" id="220873"/>
    <lineage>
        <taxon>Eukaryota</taxon>
        <taxon>Metazoa</taxon>
        <taxon>Spiralia</taxon>
        <taxon>Lophotrochozoa</taxon>
        <taxon>Mollusca</taxon>
        <taxon>Bivalvia</taxon>
        <taxon>Autobranchia</taxon>
        <taxon>Pteriomorphia</taxon>
        <taxon>Arcoida</taxon>
        <taxon>Arcoidea</taxon>
        <taxon>Arcidae</taxon>
        <taxon>Tegillarca</taxon>
    </lineage>
</organism>
<dbReference type="Proteomes" id="UP001217089">
    <property type="component" value="Unassembled WGS sequence"/>
</dbReference>
<reference evidence="1 2" key="1">
    <citation type="submission" date="2022-12" db="EMBL/GenBank/DDBJ databases">
        <title>Chromosome-level genome of Tegillarca granosa.</title>
        <authorList>
            <person name="Kim J."/>
        </authorList>
    </citation>
    <scope>NUCLEOTIDE SEQUENCE [LARGE SCALE GENOMIC DNA]</scope>
    <source>
        <strain evidence="1">Teg-2019</strain>
        <tissue evidence="1">Adductor muscle</tissue>
    </source>
</reference>